<dbReference type="InterPro" id="IPR009071">
    <property type="entry name" value="HMG_box_dom"/>
</dbReference>
<feature type="region of interest" description="Disordered" evidence="3">
    <location>
        <begin position="78"/>
        <end position="111"/>
    </location>
</feature>
<dbReference type="Pfam" id="PF00505">
    <property type="entry name" value="HMG_box"/>
    <property type="match status" value="1"/>
</dbReference>
<evidence type="ECO:0000256" key="1">
    <source>
        <dbReference type="ARBA" id="ARBA00023125"/>
    </source>
</evidence>
<keyword evidence="6" id="KW-1185">Reference proteome</keyword>
<feature type="region of interest" description="Disordered" evidence="3">
    <location>
        <begin position="127"/>
        <end position="147"/>
    </location>
</feature>
<feature type="region of interest" description="Disordered" evidence="3">
    <location>
        <begin position="178"/>
        <end position="315"/>
    </location>
</feature>
<feature type="compositionally biased region" description="Basic and acidic residues" evidence="3">
    <location>
        <begin position="253"/>
        <end position="264"/>
    </location>
</feature>
<keyword evidence="2" id="KW-0539">Nucleus</keyword>
<feature type="domain" description="HMG box" evidence="4">
    <location>
        <begin position="108"/>
        <end position="178"/>
    </location>
</feature>
<feature type="compositionally biased region" description="Polar residues" evidence="3">
    <location>
        <begin position="191"/>
        <end position="208"/>
    </location>
</feature>
<evidence type="ECO:0000313" key="6">
    <source>
        <dbReference type="Proteomes" id="UP000019804"/>
    </source>
</evidence>
<dbReference type="SUPFAM" id="SSF47095">
    <property type="entry name" value="HMG-box"/>
    <property type="match status" value="1"/>
</dbReference>
<feature type="DNA-binding region" description="HMG box" evidence="2">
    <location>
        <begin position="108"/>
        <end position="178"/>
    </location>
</feature>
<gene>
    <name evidence="5" type="ORF">EURHEDRAFT_413306</name>
</gene>
<dbReference type="GO" id="GO:0003677">
    <property type="term" value="F:DNA binding"/>
    <property type="evidence" value="ECO:0007669"/>
    <property type="project" value="UniProtKB-UniRule"/>
</dbReference>
<dbReference type="InterPro" id="IPR050342">
    <property type="entry name" value="HMGB"/>
</dbReference>
<dbReference type="PROSITE" id="PS50118">
    <property type="entry name" value="HMG_BOX_2"/>
    <property type="match status" value="1"/>
</dbReference>
<dbReference type="HOGENOM" id="CLU_042807_1_0_1"/>
<dbReference type="Gene3D" id="1.10.30.10">
    <property type="entry name" value="High mobility group box domain"/>
    <property type="match status" value="1"/>
</dbReference>
<dbReference type="STRING" id="1388766.A0A017SCY9"/>
<reference evidence="6" key="1">
    <citation type="journal article" date="2014" name="Nat. Commun.">
        <title>Genomic adaptations of the halophilic Dead Sea filamentous fungus Eurotium rubrum.</title>
        <authorList>
            <person name="Kis-Papo T."/>
            <person name="Weig A.R."/>
            <person name="Riley R."/>
            <person name="Persoh D."/>
            <person name="Salamov A."/>
            <person name="Sun H."/>
            <person name="Lipzen A."/>
            <person name="Wasser S.P."/>
            <person name="Rambold G."/>
            <person name="Grigoriev I.V."/>
            <person name="Nevo E."/>
        </authorList>
    </citation>
    <scope>NUCLEOTIDE SEQUENCE [LARGE SCALE GENOMIC DNA]</scope>
    <source>
        <strain evidence="6">CBS 135680</strain>
    </source>
</reference>
<feature type="compositionally biased region" description="Acidic residues" evidence="3">
    <location>
        <begin position="209"/>
        <end position="230"/>
    </location>
</feature>
<keyword evidence="1 2" id="KW-0238">DNA-binding</keyword>
<protein>
    <submittedName>
        <fullName evidence="5">HMG-box</fullName>
    </submittedName>
</protein>
<feature type="compositionally biased region" description="Basic and acidic residues" evidence="3">
    <location>
        <begin position="178"/>
        <end position="190"/>
    </location>
</feature>
<dbReference type="GeneID" id="63697260"/>
<organism evidence="5 6">
    <name type="scientific">Aspergillus ruber (strain CBS 135680)</name>
    <dbReference type="NCBI Taxonomy" id="1388766"/>
    <lineage>
        <taxon>Eukaryota</taxon>
        <taxon>Fungi</taxon>
        <taxon>Dikarya</taxon>
        <taxon>Ascomycota</taxon>
        <taxon>Pezizomycotina</taxon>
        <taxon>Eurotiomycetes</taxon>
        <taxon>Eurotiomycetidae</taxon>
        <taxon>Eurotiales</taxon>
        <taxon>Aspergillaceae</taxon>
        <taxon>Aspergillus</taxon>
        <taxon>Aspergillus subgen. Aspergillus</taxon>
    </lineage>
</organism>
<dbReference type="PANTHER" id="PTHR48112">
    <property type="entry name" value="HIGH MOBILITY GROUP PROTEIN DSP1"/>
    <property type="match status" value="1"/>
</dbReference>
<evidence type="ECO:0000256" key="2">
    <source>
        <dbReference type="PROSITE-ProRule" id="PRU00267"/>
    </source>
</evidence>
<dbReference type="RefSeq" id="XP_040638187.1">
    <property type="nucleotide sequence ID" value="XM_040782136.1"/>
</dbReference>
<accession>A0A017SCY9</accession>
<dbReference type="SMART" id="SM00398">
    <property type="entry name" value="HMG"/>
    <property type="match status" value="1"/>
</dbReference>
<dbReference type="OrthoDB" id="5550281at2759"/>
<dbReference type="PANTHER" id="PTHR48112:SF5">
    <property type="entry name" value="BOX PROTEIN, PUTATIVE (AFU_ORTHOLOGUE AFUA_1G04550)-RELATED"/>
    <property type="match status" value="1"/>
</dbReference>
<dbReference type="AlphaFoldDB" id="A0A017SCY9"/>
<dbReference type="GO" id="GO:0005634">
    <property type="term" value="C:nucleus"/>
    <property type="evidence" value="ECO:0007669"/>
    <property type="project" value="UniProtKB-UniRule"/>
</dbReference>
<evidence type="ECO:0000259" key="4">
    <source>
        <dbReference type="PROSITE" id="PS50118"/>
    </source>
</evidence>
<evidence type="ECO:0000313" key="5">
    <source>
        <dbReference type="EMBL" id="EYE94499.1"/>
    </source>
</evidence>
<dbReference type="EMBL" id="KK088426">
    <property type="protein sequence ID" value="EYE94499.1"/>
    <property type="molecule type" value="Genomic_DNA"/>
</dbReference>
<sequence>MAPKEDNKAKDGTVTVNVDEFTRSRDSVLVSLTQLSSAVADLSRAYINHSNAVLGRKPEDFDLGIINSGITNALYQNGLLTRPSSPGAKSEAGGDKKKRKRNHDPNAPKRALTPYFLYMQHNRPQIQKELGDDNVKPKDVAEEGTRRWGNMTDVEKAVWKKIYLENLEKYRQQMDEYKAQKEQKAHEHDQAASSQLQQEATAEPSQAGSDDEEENEEDEEEASPESEAEPEASPTPEPRKEPSPPRSSKQRRRSDAAKTTKAVEESPAAAKSPEKKKRTSARKEKEQEAPAPASTRKTTETKRPRKKRKSDAGDE</sequence>
<proteinExistence type="predicted"/>
<dbReference type="Proteomes" id="UP000019804">
    <property type="component" value="Unassembled WGS sequence"/>
</dbReference>
<evidence type="ECO:0000256" key="3">
    <source>
        <dbReference type="SAM" id="MobiDB-lite"/>
    </source>
</evidence>
<name>A0A017SCY9_ASPRC</name>
<dbReference type="InterPro" id="IPR036910">
    <property type="entry name" value="HMG_box_dom_sf"/>
</dbReference>
<feature type="compositionally biased region" description="Basic and acidic residues" evidence="3">
    <location>
        <begin position="129"/>
        <end position="146"/>
    </location>
</feature>